<dbReference type="AlphaFoldDB" id="A0A3B0ZAT6"/>
<dbReference type="GO" id="GO:0003677">
    <property type="term" value="F:DNA binding"/>
    <property type="evidence" value="ECO:0007669"/>
    <property type="project" value="UniProtKB-KW"/>
</dbReference>
<dbReference type="PROSITE" id="PS50937">
    <property type="entry name" value="HTH_MERR_2"/>
    <property type="match status" value="1"/>
</dbReference>
<dbReference type="SUPFAM" id="SSF55136">
    <property type="entry name" value="Probable bacterial effector-binding domain"/>
    <property type="match status" value="1"/>
</dbReference>
<evidence type="ECO:0000256" key="1">
    <source>
        <dbReference type="ARBA" id="ARBA00023125"/>
    </source>
</evidence>
<dbReference type="SMART" id="SM00871">
    <property type="entry name" value="AraC_E_bind"/>
    <property type="match status" value="1"/>
</dbReference>
<dbReference type="PANTHER" id="PTHR30204">
    <property type="entry name" value="REDOX-CYCLING DRUG-SENSING TRANSCRIPTIONAL ACTIVATOR SOXR"/>
    <property type="match status" value="1"/>
</dbReference>
<evidence type="ECO:0000259" key="2">
    <source>
        <dbReference type="PROSITE" id="PS50937"/>
    </source>
</evidence>
<dbReference type="Gene3D" id="3.20.80.10">
    <property type="entry name" value="Regulatory factor, effector binding domain"/>
    <property type="match status" value="1"/>
</dbReference>
<dbReference type="InterPro" id="IPR010499">
    <property type="entry name" value="AraC_E-bd"/>
</dbReference>
<evidence type="ECO:0000313" key="3">
    <source>
        <dbReference type="EMBL" id="VAW85323.1"/>
    </source>
</evidence>
<dbReference type="Pfam" id="PF13411">
    <property type="entry name" value="MerR_1"/>
    <property type="match status" value="1"/>
</dbReference>
<dbReference type="InterPro" id="IPR029442">
    <property type="entry name" value="GyrI-like"/>
</dbReference>
<accession>A0A3B0ZAT6</accession>
<protein>
    <submittedName>
        <fullName evidence="3">Transcriptional regulator, MerR family</fullName>
    </submittedName>
</protein>
<dbReference type="InterPro" id="IPR047057">
    <property type="entry name" value="MerR_fam"/>
</dbReference>
<dbReference type="PROSITE" id="PS00552">
    <property type="entry name" value="HTH_MERR_1"/>
    <property type="match status" value="1"/>
</dbReference>
<dbReference type="InterPro" id="IPR011256">
    <property type="entry name" value="Reg_factor_effector_dom_sf"/>
</dbReference>
<proteinExistence type="predicted"/>
<feature type="domain" description="HTH merR-type" evidence="2">
    <location>
        <begin position="1"/>
        <end position="70"/>
    </location>
</feature>
<organism evidence="3">
    <name type="scientific">hydrothermal vent metagenome</name>
    <dbReference type="NCBI Taxonomy" id="652676"/>
    <lineage>
        <taxon>unclassified sequences</taxon>
        <taxon>metagenomes</taxon>
        <taxon>ecological metagenomes</taxon>
    </lineage>
</organism>
<gene>
    <name evidence="3" type="ORF">MNBD_GAMMA16-324</name>
</gene>
<dbReference type="CDD" id="cd01107">
    <property type="entry name" value="HTH_BmrR"/>
    <property type="match status" value="1"/>
</dbReference>
<dbReference type="Pfam" id="PF06445">
    <property type="entry name" value="GyrI-like"/>
    <property type="match status" value="1"/>
</dbReference>
<dbReference type="GO" id="GO:0003700">
    <property type="term" value="F:DNA-binding transcription factor activity"/>
    <property type="evidence" value="ECO:0007669"/>
    <property type="project" value="InterPro"/>
</dbReference>
<reference evidence="3" key="1">
    <citation type="submission" date="2018-06" db="EMBL/GenBank/DDBJ databases">
        <authorList>
            <person name="Zhirakovskaya E."/>
        </authorList>
    </citation>
    <scope>NUCLEOTIDE SEQUENCE</scope>
</reference>
<dbReference type="Gene3D" id="1.10.1660.10">
    <property type="match status" value="1"/>
</dbReference>
<dbReference type="SMART" id="SM00422">
    <property type="entry name" value="HTH_MERR"/>
    <property type="match status" value="1"/>
</dbReference>
<keyword evidence="1" id="KW-0238">DNA-binding</keyword>
<name>A0A3B0ZAT6_9ZZZZ</name>
<dbReference type="EMBL" id="UOFO01000068">
    <property type="protein sequence ID" value="VAW85323.1"/>
    <property type="molecule type" value="Genomic_DNA"/>
</dbReference>
<dbReference type="PANTHER" id="PTHR30204:SF97">
    <property type="entry name" value="MERR FAMILY REGULATORY PROTEIN"/>
    <property type="match status" value="1"/>
</dbReference>
<sequence>MPIGRFSKSCRLTIKALRHYDDIGLLKPAYIDPNNGYRYYAREQARSAVIIAMLRSLDVSIPAITQLLCSKDQHFQSTLKKEQQRIKIELAKKQQTLQTIERIAKAGNVFPYNIAIRTEPAYMVARHSGMTTVDTILQDSVNLIDQLYSELQQAGRPDYEDPVMCINEDPDKFERITVHACIGIKPPYPNLENANIIDIPSMKVAWLNHHGAYEELGLAYHALFAWAQEHGYEQSSAMREIYLNDPSETAVDDLRTEVLLPIGNN</sequence>
<dbReference type="InterPro" id="IPR000551">
    <property type="entry name" value="MerR-type_HTH_dom"/>
</dbReference>
<dbReference type="SUPFAM" id="SSF46955">
    <property type="entry name" value="Putative DNA-binding domain"/>
    <property type="match status" value="1"/>
</dbReference>
<dbReference type="InterPro" id="IPR009061">
    <property type="entry name" value="DNA-bd_dom_put_sf"/>
</dbReference>